<dbReference type="PROSITE" id="PS00061">
    <property type="entry name" value="ADH_SHORT"/>
    <property type="match status" value="1"/>
</dbReference>
<dbReference type="STRING" id="1888891.DSOL_2022"/>
<sequence>MKVLITGGSRGIGKAIANRFEASGYVVVAPSRSEMDLSDATSVKRYIEKNKDEYFEVIVNNAGINDINLLEDITDDEIQRTMQINLIAPIMLLRGFVGKMKEFRYGRIINIGSIWAVVSKDGRCIYSATKNGIHGVTNTLAVELAPYNILVNTVCPGFTLTELTRKNNSPEAISEISKEIPMCRMAEPEEIAEVVFFLGDEKNTYLTGQKITVDGGFSGK</sequence>
<evidence type="ECO:0000256" key="1">
    <source>
        <dbReference type="ARBA" id="ARBA00006484"/>
    </source>
</evidence>
<dbReference type="EMBL" id="MLBF01000011">
    <property type="protein sequence ID" value="OLN32149.1"/>
    <property type="molecule type" value="Genomic_DNA"/>
</dbReference>
<accession>A0A1Q8QXN7</accession>
<dbReference type="OrthoDB" id="9803333at2"/>
<keyword evidence="5" id="KW-1185">Reference proteome</keyword>
<dbReference type="InterPro" id="IPR050259">
    <property type="entry name" value="SDR"/>
</dbReference>
<dbReference type="SUPFAM" id="SSF51735">
    <property type="entry name" value="NAD(P)-binding Rossmann-fold domains"/>
    <property type="match status" value="1"/>
</dbReference>
<dbReference type="CDD" id="cd05233">
    <property type="entry name" value="SDR_c"/>
    <property type="match status" value="1"/>
</dbReference>
<evidence type="ECO:0000313" key="5">
    <source>
        <dbReference type="Proteomes" id="UP000186102"/>
    </source>
</evidence>
<dbReference type="GO" id="GO:0008206">
    <property type="term" value="P:bile acid metabolic process"/>
    <property type="evidence" value="ECO:0007669"/>
    <property type="project" value="UniProtKB-ARBA"/>
</dbReference>
<dbReference type="InterPro" id="IPR020904">
    <property type="entry name" value="Sc_DH/Rdtase_CS"/>
</dbReference>
<protein>
    <submittedName>
        <fullName evidence="4">3-oxoacyl-[acyl-carrier protein] reductase</fullName>
    </submittedName>
</protein>
<dbReference type="InterPro" id="IPR036291">
    <property type="entry name" value="NAD(P)-bd_dom_sf"/>
</dbReference>
<dbReference type="PRINTS" id="PR00080">
    <property type="entry name" value="SDRFAMILY"/>
</dbReference>
<gene>
    <name evidence="4" type="ORF">DSOL_2022</name>
</gene>
<organism evidence="4 5">
    <name type="scientific">Desulfosporosinus metallidurans</name>
    <dbReference type="NCBI Taxonomy" id="1888891"/>
    <lineage>
        <taxon>Bacteria</taxon>
        <taxon>Bacillati</taxon>
        <taxon>Bacillota</taxon>
        <taxon>Clostridia</taxon>
        <taxon>Eubacteriales</taxon>
        <taxon>Desulfitobacteriaceae</taxon>
        <taxon>Desulfosporosinus</taxon>
    </lineage>
</organism>
<dbReference type="Proteomes" id="UP000186102">
    <property type="component" value="Unassembled WGS sequence"/>
</dbReference>
<dbReference type="InterPro" id="IPR002347">
    <property type="entry name" value="SDR_fam"/>
</dbReference>
<dbReference type="AlphaFoldDB" id="A0A1Q8QXN7"/>
<keyword evidence="3" id="KW-0753">Steroid metabolism</keyword>
<dbReference type="GO" id="GO:0016491">
    <property type="term" value="F:oxidoreductase activity"/>
    <property type="evidence" value="ECO:0007669"/>
    <property type="project" value="UniProtKB-KW"/>
</dbReference>
<evidence type="ECO:0000256" key="2">
    <source>
        <dbReference type="ARBA" id="ARBA00023002"/>
    </source>
</evidence>
<keyword evidence="3" id="KW-0443">Lipid metabolism</keyword>
<dbReference type="PRINTS" id="PR00081">
    <property type="entry name" value="GDHRDH"/>
</dbReference>
<reference evidence="4 5" key="1">
    <citation type="submission" date="2016-09" db="EMBL/GenBank/DDBJ databases">
        <title>Complete genome of Desulfosporosinus sp. OL.</title>
        <authorList>
            <person name="Mardanov A."/>
            <person name="Beletsky A."/>
            <person name="Panova A."/>
            <person name="Karnachuk O."/>
            <person name="Ravin N."/>
        </authorList>
    </citation>
    <scope>NUCLEOTIDE SEQUENCE [LARGE SCALE GENOMIC DNA]</scope>
    <source>
        <strain evidence="4 5">OL</strain>
    </source>
</reference>
<comment type="caution">
    <text evidence="4">The sequence shown here is derived from an EMBL/GenBank/DDBJ whole genome shotgun (WGS) entry which is preliminary data.</text>
</comment>
<name>A0A1Q8QXN7_9FIRM</name>
<proteinExistence type="inferred from homology"/>
<dbReference type="Pfam" id="PF13561">
    <property type="entry name" value="adh_short_C2"/>
    <property type="match status" value="1"/>
</dbReference>
<dbReference type="PANTHER" id="PTHR42879">
    <property type="entry name" value="3-OXOACYL-(ACYL-CARRIER-PROTEIN) REDUCTASE"/>
    <property type="match status" value="1"/>
</dbReference>
<evidence type="ECO:0000256" key="3">
    <source>
        <dbReference type="ARBA" id="ARBA00023221"/>
    </source>
</evidence>
<dbReference type="RefSeq" id="WP_075364671.1">
    <property type="nucleotide sequence ID" value="NZ_MLBF01000011.1"/>
</dbReference>
<evidence type="ECO:0000313" key="4">
    <source>
        <dbReference type="EMBL" id="OLN32149.1"/>
    </source>
</evidence>
<dbReference type="FunFam" id="3.40.50.720:FF:000084">
    <property type="entry name" value="Short-chain dehydrogenase reductase"/>
    <property type="match status" value="1"/>
</dbReference>
<dbReference type="Gene3D" id="3.40.50.720">
    <property type="entry name" value="NAD(P)-binding Rossmann-like Domain"/>
    <property type="match status" value="1"/>
</dbReference>
<keyword evidence="2" id="KW-0560">Oxidoreductase</keyword>
<comment type="similarity">
    <text evidence="1">Belongs to the short-chain dehydrogenases/reductases (SDR) family.</text>
</comment>